<evidence type="ECO:0000313" key="8">
    <source>
        <dbReference type="Proteomes" id="UP000663879"/>
    </source>
</evidence>
<evidence type="ECO:0000256" key="2">
    <source>
        <dbReference type="ARBA" id="ARBA00022723"/>
    </source>
</evidence>
<keyword evidence="3" id="KW-0863">Zinc-finger</keyword>
<dbReference type="InterPro" id="IPR012337">
    <property type="entry name" value="RNaseH-like_sf"/>
</dbReference>
<dbReference type="Proteomes" id="UP000663879">
    <property type="component" value="Unassembled WGS sequence"/>
</dbReference>
<accession>A0A814G7I4</accession>
<dbReference type="AlphaFoldDB" id="A0A814G7I4"/>
<evidence type="ECO:0000259" key="6">
    <source>
        <dbReference type="Pfam" id="PF05699"/>
    </source>
</evidence>
<comment type="caution">
    <text evidence="7">The sequence shown here is derived from an EMBL/GenBank/DDBJ whole genome shotgun (WGS) entry which is preliminary data.</text>
</comment>
<dbReference type="EMBL" id="CAJNOC010003601">
    <property type="protein sequence ID" value="CAF0990233.1"/>
    <property type="molecule type" value="Genomic_DNA"/>
</dbReference>
<keyword evidence="8" id="KW-1185">Reference proteome</keyword>
<proteinExistence type="predicted"/>
<dbReference type="InterPro" id="IPR052035">
    <property type="entry name" value="ZnF_BED_domain_contain"/>
</dbReference>
<dbReference type="GO" id="GO:0008270">
    <property type="term" value="F:zinc ion binding"/>
    <property type="evidence" value="ECO:0007669"/>
    <property type="project" value="UniProtKB-KW"/>
</dbReference>
<evidence type="ECO:0000256" key="4">
    <source>
        <dbReference type="ARBA" id="ARBA00022833"/>
    </source>
</evidence>
<dbReference type="SUPFAM" id="SSF53098">
    <property type="entry name" value="Ribonuclease H-like"/>
    <property type="match status" value="1"/>
</dbReference>
<dbReference type="PANTHER" id="PTHR46481">
    <property type="entry name" value="ZINC FINGER BED DOMAIN-CONTAINING PROTEIN 4"/>
    <property type="match status" value="1"/>
</dbReference>
<dbReference type="PANTHER" id="PTHR46481:SF10">
    <property type="entry name" value="ZINC FINGER BED DOMAIN-CONTAINING PROTEIN 39"/>
    <property type="match status" value="1"/>
</dbReference>
<name>A0A814G7I4_9BILA</name>
<evidence type="ECO:0000256" key="1">
    <source>
        <dbReference type="ARBA" id="ARBA00004123"/>
    </source>
</evidence>
<feature type="domain" description="HAT C-terminal dimerisation" evidence="6">
    <location>
        <begin position="174"/>
        <end position="239"/>
    </location>
</feature>
<reference evidence="7" key="1">
    <citation type="submission" date="2021-02" db="EMBL/GenBank/DDBJ databases">
        <authorList>
            <person name="Nowell W R."/>
        </authorList>
    </citation>
    <scope>NUCLEOTIDE SEQUENCE</scope>
    <source>
        <strain evidence="7">Ploen Becks lab</strain>
    </source>
</reference>
<protein>
    <recommendedName>
        <fullName evidence="6">HAT C-terminal dimerisation domain-containing protein</fullName>
    </recommendedName>
</protein>
<dbReference type="Pfam" id="PF05699">
    <property type="entry name" value="Dimer_Tnp_hAT"/>
    <property type="match status" value="1"/>
</dbReference>
<organism evidence="7 8">
    <name type="scientific">Brachionus calyciflorus</name>
    <dbReference type="NCBI Taxonomy" id="104777"/>
    <lineage>
        <taxon>Eukaryota</taxon>
        <taxon>Metazoa</taxon>
        <taxon>Spiralia</taxon>
        <taxon>Gnathifera</taxon>
        <taxon>Rotifera</taxon>
        <taxon>Eurotatoria</taxon>
        <taxon>Monogononta</taxon>
        <taxon>Pseudotrocha</taxon>
        <taxon>Ploima</taxon>
        <taxon>Brachionidae</taxon>
        <taxon>Brachionus</taxon>
    </lineage>
</organism>
<gene>
    <name evidence="7" type="ORF">OXX778_LOCUS15873</name>
</gene>
<sequence>MVKSFLQFSDEELEKIFERKFIISASQRTTLEELVKVLEGFDLITTMIQTDNFSIGHILPLLKGLKIELTNLPTLKFCEKIKKNLLASLEKRFSYLESSEIYNLAAILTPKYASSNIITDSDSDILERPTKKIKLLSYLNTPVSVLSQTCQTKNLRLKFTEYLCEIDKPCNFQLDNSAFWMKYKDNWCELAAFAKYILNVPATSASVERIFSVGGAILRPSRRCITDKVFEQLIFLKWNLN</sequence>
<keyword evidence="5" id="KW-0539">Nucleus</keyword>
<evidence type="ECO:0000256" key="5">
    <source>
        <dbReference type="ARBA" id="ARBA00023242"/>
    </source>
</evidence>
<dbReference type="GO" id="GO:0046983">
    <property type="term" value="F:protein dimerization activity"/>
    <property type="evidence" value="ECO:0007669"/>
    <property type="project" value="InterPro"/>
</dbReference>
<evidence type="ECO:0000313" key="7">
    <source>
        <dbReference type="EMBL" id="CAF0990233.1"/>
    </source>
</evidence>
<keyword evidence="2" id="KW-0479">Metal-binding</keyword>
<dbReference type="GO" id="GO:0005634">
    <property type="term" value="C:nucleus"/>
    <property type="evidence" value="ECO:0007669"/>
    <property type="project" value="UniProtKB-SubCell"/>
</dbReference>
<dbReference type="OrthoDB" id="10023994at2759"/>
<dbReference type="InterPro" id="IPR008906">
    <property type="entry name" value="HATC_C_dom"/>
</dbReference>
<keyword evidence="4" id="KW-0862">Zinc</keyword>
<comment type="subcellular location">
    <subcellularLocation>
        <location evidence="1">Nucleus</location>
    </subcellularLocation>
</comment>
<evidence type="ECO:0000256" key="3">
    <source>
        <dbReference type="ARBA" id="ARBA00022771"/>
    </source>
</evidence>